<accession>A0AAX6RKR8</accession>
<proteinExistence type="predicted"/>
<dbReference type="AlphaFoldDB" id="A0AAX6RKR8"/>
<evidence type="ECO:0000313" key="8">
    <source>
        <dbReference type="Proteomes" id="UP000694906"/>
    </source>
</evidence>
<name>A0AAX6RKR8_HETGA</name>
<evidence type="ECO:0000256" key="4">
    <source>
        <dbReference type="ARBA" id="ARBA00023054"/>
    </source>
</evidence>
<evidence type="ECO:0000313" key="9">
    <source>
        <dbReference type="RefSeq" id="XP_021097381.1"/>
    </source>
</evidence>
<evidence type="ECO:0000256" key="5">
    <source>
        <dbReference type="ARBA" id="ARBA00023136"/>
    </source>
</evidence>
<keyword evidence="8" id="KW-1185">Reference proteome</keyword>
<evidence type="ECO:0000256" key="2">
    <source>
        <dbReference type="ARBA" id="ARBA00022692"/>
    </source>
</evidence>
<dbReference type="GO" id="GO:0016020">
    <property type="term" value="C:membrane"/>
    <property type="evidence" value="ECO:0007669"/>
    <property type="project" value="UniProtKB-SubCell"/>
</dbReference>
<evidence type="ECO:0000256" key="6">
    <source>
        <dbReference type="SAM" id="Coils"/>
    </source>
</evidence>
<dbReference type="Proteomes" id="UP000694906">
    <property type="component" value="Unplaced"/>
</dbReference>
<comment type="subcellular location">
    <subcellularLocation>
        <location evidence="1">Membrane</location>
        <topology evidence="1">Single-pass membrane protein</topology>
    </subcellularLocation>
</comment>
<dbReference type="InterPro" id="IPR026617">
    <property type="entry name" value="SMCO2/5"/>
</dbReference>
<evidence type="ECO:0000256" key="3">
    <source>
        <dbReference type="ARBA" id="ARBA00022989"/>
    </source>
</evidence>
<evidence type="ECO:0000256" key="1">
    <source>
        <dbReference type="ARBA" id="ARBA00004167"/>
    </source>
</evidence>
<keyword evidence="3 7" id="KW-1133">Transmembrane helix</keyword>
<feature type="coiled-coil region" evidence="6">
    <location>
        <begin position="67"/>
        <end position="242"/>
    </location>
</feature>
<dbReference type="RefSeq" id="XP_021097381.1">
    <property type="nucleotide sequence ID" value="XM_021241722.1"/>
</dbReference>
<dbReference type="PANTHER" id="PTHR22422:SF1">
    <property type="entry name" value="TRANSMEMBRANE AND COILED-COIL DOMAIN-CONTAINING PROTEIN 5B"/>
    <property type="match status" value="1"/>
</dbReference>
<evidence type="ECO:0000256" key="7">
    <source>
        <dbReference type="SAM" id="Phobius"/>
    </source>
</evidence>
<feature type="transmembrane region" description="Helical" evidence="7">
    <location>
        <begin position="278"/>
        <end position="300"/>
    </location>
</feature>
<keyword evidence="2 7" id="KW-0812">Transmembrane</keyword>
<dbReference type="GeneID" id="101708271"/>
<sequence length="342" mass="40158">MSSPRLNTLLKVTQLQSSRIEENSEMHGLDLEAEIFDVAKWRLWMRDKSDHNYWKLTVEEVKHNPPGDMLIMEIENLEATKQNLNRLNSDLEKDLQTLDEANEALLRKIQEKEKTVQSLERDLTLPAETDKEEEELNQIILEKNDALKNLEVEIAKLEEKNTILSKNVEELQEKISRGLKNFGPTKETLRKNLAELKVKLQQSVELCELQEKEIAKMYLELLRQLEKEKELLILNKEIAKAQNSSQAAKPGSILVETIQKNMEKTIMKKEKRFSFFRLFLWLFFMALIFIELLGCLFFHLQYINPDLIVDTLPMLMSRRNQKRLRDFLSPLLTLESDTLLPH</sequence>
<keyword evidence="4 6" id="KW-0175">Coiled coil</keyword>
<protein>
    <submittedName>
        <fullName evidence="9">Transmembrane and coiled-coil domain-containing protein 5B isoform X4</fullName>
    </submittedName>
</protein>
<dbReference type="Pfam" id="PF14992">
    <property type="entry name" value="TMCO5"/>
    <property type="match status" value="1"/>
</dbReference>
<organism evidence="8 9">
    <name type="scientific">Heterocephalus glaber</name>
    <name type="common">Naked mole rat</name>
    <dbReference type="NCBI Taxonomy" id="10181"/>
    <lineage>
        <taxon>Eukaryota</taxon>
        <taxon>Metazoa</taxon>
        <taxon>Chordata</taxon>
        <taxon>Craniata</taxon>
        <taxon>Vertebrata</taxon>
        <taxon>Euteleostomi</taxon>
        <taxon>Mammalia</taxon>
        <taxon>Eutheria</taxon>
        <taxon>Euarchontoglires</taxon>
        <taxon>Glires</taxon>
        <taxon>Rodentia</taxon>
        <taxon>Hystricomorpha</taxon>
        <taxon>Bathyergidae</taxon>
        <taxon>Heterocephalus</taxon>
    </lineage>
</organism>
<reference evidence="9" key="1">
    <citation type="submission" date="2025-08" db="UniProtKB">
        <authorList>
            <consortium name="RefSeq"/>
        </authorList>
    </citation>
    <scope>IDENTIFICATION</scope>
</reference>
<gene>
    <name evidence="9" type="primary">LOC101708271</name>
</gene>
<dbReference type="PANTHER" id="PTHR22422">
    <property type="entry name" value="TRANSMEMBRANE AND COILED-COIL DOMAIN-CONTAINING PROTEIN 5B-RELATED"/>
    <property type="match status" value="1"/>
</dbReference>
<keyword evidence="5 7" id="KW-0472">Membrane</keyword>